<keyword evidence="2" id="KW-0378">Hydrolase</keyword>
<dbReference type="InterPro" id="IPR031100">
    <property type="entry name" value="LOG_fam"/>
</dbReference>
<dbReference type="EMBL" id="MDER01000039">
    <property type="protein sequence ID" value="ODP28274.1"/>
    <property type="molecule type" value="Genomic_DNA"/>
</dbReference>
<dbReference type="RefSeq" id="WP_069327688.1">
    <property type="nucleotide sequence ID" value="NZ_MDER01000039.1"/>
</dbReference>
<sequence>MRSICVFAGSGTGYNSDYLQYASLLGQRIAEHEIHLIYGGSRLGLMGAIADAALQAGGTVTGIMPAGLLHSERGHQGLSELIRVDSMHERKAMMQEMADAFIALPGGLGTLEELFEVLCWSQIGIHHKPLGLYNVNQYYEPLLQLIQHTVREGFSGSSSLSRLVYSDDADTLLEQVSHDMPITSDLRWDPSAWT</sequence>
<dbReference type="EC" id="3.2.2.n1" evidence="2"/>
<organism evidence="3 4">
    <name type="scientific">Paenibacillus nuruki</name>
    <dbReference type="NCBI Taxonomy" id="1886670"/>
    <lineage>
        <taxon>Bacteria</taxon>
        <taxon>Bacillati</taxon>
        <taxon>Bacillota</taxon>
        <taxon>Bacilli</taxon>
        <taxon>Bacillales</taxon>
        <taxon>Paenibacillaceae</taxon>
        <taxon>Paenibacillus</taxon>
    </lineage>
</organism>
<keyword evidence="2" id="KW-0203">Cytokinin biosynthesis</keyword>
<evidence type="ECO:0000313" key="4">
    <source>
        <dbReference type="Proteomes" id="UP000094578"/>
    </source>
</evidence>
<accession>A0A1E3L3M7</accession>
<evidence type="ECO:0000313" key="3">
    <source>
        <dbReference type="EMBL" id="ODP28274.1"/>
    </source>
</evidence>
<dbReference type="AlphaFoldDB" id="A0A1E3L3M7"/>
<dbReference type="InterPro" id="IPR005269">
    <property type="entry name" value="LOG"/>
</dbReference>
<dbReference type="GO" id="GO:0016799">
    <property type="term" value="F:hydrolase activity, hydrolyzing N-glycosyl compounds"/>
    <property type="evidence" value="ECO:0007669"/>
    <property type="project" value="TreeGrafter"/>
</dbReference>
<evidence type="ECO:0000256" key="1">
    <source>
        <dbReference type="ARBA" id="ARBA00006763"/>
    </source>
</evidence>
<keyword evidence="4" id="KW-1185">Reference proteome</keyword>
<dbReference type="GO" id="GO:0009691">
    <property type="term" value="P:cytokinin biosynthetic process"/>
    <property type="evidence" value="ECO:0007669"/>
    <property type="project" value="UniProtKB-UniRule"/>
</dbReference>
<comment type="caution">
    <text evidence="3">The sequence shown here is derived from an EMBL/GenBank/DDBJ whole genome shotgun (WGS) entry which is preliminary data.</text>
</comment>
<dbReference type="Proteomes" id="UP000094578">
    <property type="component" value="Unassembled WGS sequence"/>
</dbReference>
<dbReference type="Pfam" id="PF03641">
    <property type="entry name" value="Lysine_decarbox"/>
    <property type="match status" value="1"/>
</dbReference>
<dbReference type="SUPFAM" id="SSF102405">
    <property type="entry name" value="MCP/YpsA-like"/>
    <property type="match status" value="1"/>
</dbReference>
<evidence type="ECO:0000256" key="2">
    <source>
        <dbReference type="RuleBase" id="RU363015"/>
    </source>
</evidence>
<protein>
    <recommendedName>
        <fullName evidence="2">Cytokinin riboside 5'-monophosphate phosphoribohydrolase</fullName>
        <ecNumber evidence="2">3.2.2.n1</ecNumber>
    </recommendedName>
</protein>
<dbReference type="STRING" id="1886670.PTI45_02264"/>
<reference evidence="3 4" key="1">
    <citation type="submission" date="2016-08" db="EMBL/GenBank/DDBJ databases">
        <title>Genome sequencing of Paenibacillus sp. TI45-13ar, isolated from Korean traditional nuruk.</title>
        <authorList>
            <person name="Kim S.-J."/>
        </authorList>
    </citation>
    <scope>NUCLEOTIDE SEQUENCE [LARGE SCALE GENOMIC DNA]</scope>
    <source>
        <strain evidence="3 4">TI45-13ar</strain>
    </source>
</reference>
<proteinExistence type="inferred from homology"/>
<dbReference type="NCBIfam" id="TIGR00730">
    <property type="entry name" value="Rossman fold protein, TIGR00730 family"/>
    <property type="match status" value="1"/>
</dbReference>
<name>A0A1E3L3M7_9BACL</name>
<dbReference type="PATRIC" id="fig|1886670.3.peg.2304"/>
<dbReference type="PANTHER" id="PTHR31223:SF70">
    <property type="entry name" value="LOG FAMILY PROTEIN YJL055W"/>
    <property type="match status" value="1"/>
</dbReference>
<comment type="similarity">
    <text evidence="1 2">Belongs to the LOG family.</text>
</comment>
<dbReference type="PANTHER" id="PTHR31223">
    <property type="entry name" value="LOG FAMILY PROTEIN YJL055W"/>
    <property type="match status" value="1"/>
</dbReference>
<gene>
    <name evidence="3" type="ORF">PTI45_02264</name>
</gene>
<dbReference type="Gene3D" id="3.40.50.450">
    <property type="match status" value="1"/>
</dbReference>
<dbReference type="GO" id="GO:0005829">
    <property type="term" value="C:cytosol"/>
    <property type="evidence" value="ECO:0007669"/>
    <property type="project" value="TreeGrafter"/>
</dbReference>